<feature type="domain" description="Mutator-like transposase" evidence="1">
    <location>
        <begin position="29"/>
        <end position="283"/>
    </location>
</feature>
<dbReference type="InterPro" id="IPR049012">
    <property type="entry name" value="Mutator_transp_dom"/>
</dbReference>
<evidence type="ECO:0000313" key="3">
    <source>
        <dbReference type="Proteomes" id="UP000827092"/>
    </source>
</evidence>
<dbReference type="Proteomes" id="UP000827092">
    <property type="component" value="Unassembled WGS sequence"/>
</dbReference>
<evidence type="ECO:0000313" key="2">
    <source>
        <dbReference type="EMBL" id="KAG8174215.1"/>
    </source>
</evidence>
<dbReference type="Pfam" id="PF20700">
    <property type="entry name" value="Mutator"/>
    <property type="match status" value="1"/>
</dbReference>
<gene>
    <name evidence="2" type="ORF">JTE90_015697</name>
</gene>
<dbReference type="EMBL" id="JAFNEN010001288">
    <property type="protein sequence ID" value="KAG8174215.1"/>
    <property type="molecule type" value="Genomic_DNA"/>
</dbReference>
<reference evidence="2 3" key="1">
    <citation type="journal article" date="2022" name="Nat. Ecol. Evol.">
        <title>A masculinizing supergene underlies an exaggerated male reproductive morph in a spider.</title>
        <authorList>
            <person name="Hendrickx F."/>
            <person name="De Corte Z."/>
            <person name="Sonet G."/>
            <person name="Van Belleghem S.M."/>
            <person name="Kostlbacher S."/>
            <person name="Vangestel C."/>
        </authorList>
    </citation>
    <scope>NUCLEOTIDE SEQUENCE [LARGE SCALE GENOMIC DNA]</scope>
    <source>
        <strain evidence="2">W744_W776</strain>
    </source>
</reference>
<dbReference type="AlphaFoldDB" id="A0AAV6TS26"/>
<feature type="non-terminal residue" evidence="2">
    <location>
        <position position="1"/>
    </location>
</feature>
<sequence length="380" mass="42728">RTGGRKRLSKKQKLCVEVEGKEDTPDLTGRRIVEISYFLKGLKDFNEHGPLGCSFQNAVVCGEVRKGLNSGIKLKCSMCNFTKTVWTNNRESAIMDVNKAATVGVMEIGCGFSNLEDLMAFMNIPPMSYTKFQKEQRIISDAWELAATQEMKLAVEEEKRLAKERGDVDAEGYPLITVVADGSWAKRSYRNNYSSLSGAAAIVGYETKKVLHLGVRNKYCSYCIKLEKEGIEKDHKCYKNWTGSSSSMEADIIVDGFLQSVPLHGIKYSKLIADGDSNVYIKLIPSGCIMANKRKSGYKNWLRSNQSQIPKSTRRRMQSRTEGIQIPNTFITDDTLCEEEEQIYDMGDINMIESMGDNDDEASDGEDTFCEEEEQIFSLV</sequence>
<accession>A0AAV6TS26</accession>
<comment type="caution">
    <text evidence="2">The sequence shown here is derived from an EMBL/GenBank/DDBJ whole genome shotgun (WGS) entry which is preliminary data.</text>
</comment>
<evidence type="ECO:0000259" key="1">
    <source>
        <dbReference type="Pfam" id="PF20700"/>
    </source>
</evidence>
<name>A0AAV6TS26_9ARAC</name>
<keyword evidence="3" id="KW-1185">Reference proteome</keyword>
<protein>
    <recommendedName>
        <fullName evidence="1">Mutator-like transposase domain-containing protein</fullName>
    </recommendedName>
</protein>
<organism evidence="2 3">
    <name type="scientific">Oedothorax gibbosus</name>
    <dbReference type="NCBI Taxonomy" id="931172"/>
    <lineage>
        <taxon>Eukaryota</taxon>
        <taxon>Metazoa</taxon>
        <taxon>Ecdysozoa</taxon>
        <taxon>Arthropoda</taxon>
        <taxon>Chelicerata</taxon>
        <taxon>Arachnida</taxon>
        <taxon>Araneae</taxon>
        <taxon>Araneomorphae</taxon>
        <taxon>Entelegynae</taxon>
        <taxon>Araneoidea</taxon>
        <taxon>Linyphiidae</taxon>
        <taxon>Erigoninae</taxon>
        <taxon>Oedothorax</taxon>
    </lineage>
</organism>
<proteinExistence type="predicted"/>